<accession>A0AAD7SI92</accession>
<reference evidence="2" key="1">
    <citation type="journal article" date="2023" name="Science">
        <title>Genome structures resolve the early diversification of teleost fishes.</title>
        <authorList>
            <person name="Parey E."/>
            <person name="Louis A."/>
            <person name="Montfort J."/>
            <person name="Bouchez O."/>
            <person name="Roques C."/>
            <person name="Iampietro C."/>
            <person name="Lluch J."/>
            <person name="Castinel A."/>
            <person name="Donnadieu C."/>
            <person name="Desvignes T."/>
            <person name="Floi Bucao C."/>
            <person name="Jouanno E."/>
            <person name="Wen M."/>
            <person name="Mejri S."/>
            <person name="Dirks R."/>
            <person name="Jansen H."/>
            <person name="Henkel C."/>
            <person name="Chen W.J."/>
            <person name="Zahm M."/>
            <person name="Cabau C."/>
            <person name="Klopp C."/>
            <person name="Thompson A.W."/>
            <person name="Robinson-Rechavi M."/>
            <person name="Braasch I."/>
            <person name="Lecointre G."/>
            <person name="Bobe J."/>
            <person name="Postlethwait J.H."/>
            <person name="Berthelot C."/>
            <person name="Roest Crollius H."/>
            <person name="Guiguen Y."/>
        </authorList>
    </citation>
    <scope>NUCLEOTIDE SEQUENCE</scope>
    <source>
        <strain evidence="2">NC1722</strain>
    </source>
</reference>
<evidence type="ECO:0000256" key="1">
    <source>
        <dbReference type="SAM" id="MobiDB-lite"/>
    </source>
</evidence>
<dbReference type="Proteomes" id="UP001221898">
    <property type="component" value="Unassembled WGS sequence"/>
</dbReference>
<evidence type="ECO:0000313" key="2">
    <source>
        <dbReference type="EMBL" id="KAJ8403096.1"/>
    </source>
</evidence>
<name>A0AAD7SI92_9TELE</name>
<organism evidence="2 3">
    <name type="scientific">Aldrovandia affinis</name>
    <dbReference type="NCBI Taxonomy" id="143900"/>
    <lineage>
        <taxon>Eukaryota</taxon>
        <taxon>Metazoa</taxon>
        <taxon>Chordata</taxon>
        <taxon>Craniata</taxon>
        <taxon>Vertebrata</taxon>
        <taxon>Euteleostomi</taxon>
        <taxon>Actinopterygii</taxon>
        <taxon>Neopterygii</taxon>
        <taxon>Teleostei</taxon>
        <taxon>Notacanthiformes</taxon>
        <taxon>Halosauridae</taxon>
        <taxon>Aldrovandia</taxon>
    </lineage>
</organism>
<gene>
    <name evidence="2" type="ORF">AAFF_G00360120</name>
</gene>
<proteinExistence type="predicted"/>
<sequence>MKHPLSKGRNVPGQGRAGRRRGASPRRRYSGSRRSRRPGSSTAAAWIAVARCRPHDAADIVDIVFKGAGRLVVLRGGGSEKTEWRCCSLGAVWDWLIKTFVHSQSVIKEPGDESLRKVYCNFGVTAVYGE</sequence>
<dbReference type="EMBL" id="JAINUG010000060">
    <property type="protein sequence ID" value="KAJ8403096.1"/>
    <property type="molecule type" value="Genomic_DNA"/>
</dbReference>
<protein>
    <submittedName>
        <fullName evidence="2">Uncharacterized protein</fullName>
    </submittedName>
</protein>
<dbReference type="AlphaFoldDB" id="A0AAD7SI92"/>
<comment type="caution">
    <text evidence="2">The sequence shown here is derived from an EMBL/GenBank/DDBJ whole genome shotgun (WGS) entry which is preliminary data.</text>
</comment>
<evidence type="ECO:0000313" key="3">
    <source>
        <dbReference type="Proteomes" id="UP001221898"/>
    </source>
</evidence>
<keyword evidence="3" id="KW-1185">Reference proteome</keyword>
<feature type="compositionally biased region" description="Basic residues" evidence="1">
    <location>
        <begin position="17"/>
        <end position="37"/>
    </location>
</feature>
<feature type="region of interest" description="Disordered" evidence="1">
    <location>
        <begin position="1"/>
        <end position="42"/>
    </location>
</feature>